<evidence type="ECO:0008006" key="3">
    <source>
        <dbReference type="Google" id="ProtNLM"/>
    </source>
</evidence>
<sequence>MKLTRIAIFLGMAILTGCANPVVNQDAYYKLQKMGLENTKEQAYYGKKDQTLTCANDRDEAFNIKFNTITETTLPKPLQYVPIINIAGGFMQEDTKFQNITYNNFTFPYDHIGRISLNGQKMDIYNYHFGATKNWGDLLYVYADKEGAVHAFRTESGIIPKSNSFYACR</sequence>
<reference evidence="2" key="1">
    <citation type="submission" date="2018-07" db="EMBL/GenBank/DDBJ databases">
        <authorList>
            <consortium name="GenomeTrakr network: Whole genome sequencing for foodborne pathogen traceback"/>
        </authorList>
    </citation>
    <scope>NUCLEOTIDE SEQUENCE</scope>
    <source>
        <strain evidence="2">CFSAN002857</strain>
    </source>
</reference>
<accession>A0A5U3EDV0</accession>
<dbReference type="PROSITE" id="PS51257">
    <property type="entry name" value="PROKAR_LIPOPROTEIN"/>
    <property type="match status" value="1"/>
</dbReference>
<keyword evidence="1" id="KW-0732">Signal</keyword>
<dbReference type="EMBL" id="AAGLPU010000015">
    <property type="protein sequence ID" value="EBP3986214.1"/>
    <property type="molecule type" value="Genomic_DNA"/>
</dbReference>
<protein>
    <recommendedName>
        <fullName evidence="3">Lipoprotein</fullName>
    </recommendedName>
</protein>
<evidence type="ECO:0000256" key="1">
    <source>
        <dbReference type="SAM" id="SignalP"/>
    </source>
</evidence>
<evidence type="ECO:0000313" key="2">
    <source>
        <dbReference type="EMBL" id="EBP3986214.1"/>
    </source>
</evidence>
<feature type="chain" id="PRO_5026043713" description="Lipoprotein" evidence="1">
    <location>
        <begin position="20"/>
        <end position="169"/>
    </location>
</feature>
<proteinExistence type="predicted"/>
<feature type="signal peptide" evidence="1">
    <location>
        <begin position="1"/>
        <end position="19"/>
    </location>
</feature>
<dbReference type="AlphaFoldDB" id="A0A5U3EDV0"/>
<name>A0A5U3EDV0_SALET</name>
<gene>
    <name evidence="2" type="ORF">S308_12415</name>
</gene>
<comment type="caution">
    <text evidence="2">The sequence shown here is derived from an EMBL/GenBank/DDBJ whole genome shotgun (WGS) entry which is preliminary data.</text>
</comment>
<organism evidence="2">
    <name type="scientific">Salmonella enterica I</name>
    <dbReference type="NCBI Taxonomy" id="59201"/>
    <lineage>
        <taxon>Bacteria</taxon>
        <taxon>Pseudomonadati</taxon>
        <taxon>Pseudomonadota</taxon>
        <taxon>Gammaproteobacteria</taxon>
        <taxon>Enterobacterales</taxon>
        <taxon>Enterobacteriaceae</taxon>
        <taxon>Salmonella</taxon>
    </lineage>
</organism>